<dbReference type="EMBL" id="CP054493">
    <property type="protein sequence ID" value="QOY55008.1"/>
    <property type="molecule type" value="Genomic_DNA"/>
</dbReference>
<proteinExistence type="predicted"/>
<dbReference type="InterPro" id="IPR012902">
    <property type="entry name" value="N_methyl_site"/>
</dbReference>
<protein>
    <submittedName>
        <fullName evidence="2">Prepilin-type N-terminal cleavage/methylation domain-containing protein</fullName>
    </submittedName>
</protein>
<feature type="transmembrane region" description="Helical" evidence="1">
    <location>
        <begin position="7"/>
        <end position="26"/>
    </location>
</feature>
<evidence type="ECO:0000256" key="1">
    <source>
        <dbReference type="SAM" id="Phobius"/>
    </source>
</evidence>
<dbReference type="SUPFAM" id="SSF54523">
    <property type="entry name" value="Pili subunits"/>
    <property type="match status" value="1"/>
</dbReference>
<dbReference type="KEGG" id="smas:HUE87_01825"/>
<keyword evidence="1" id="KW-0472">Membrane</keyword>
<reference evidence="2 3" key="1">
    <citation type="submission" date="2020-05" db="EMBL/GenBank/DDBJ databases">
        <title>Sulfurimonas marisnigri, sp. nov., and Sulfurimonas baltica, sp. nov., manganese oxide reducing chemolithoautotrophs of the class Epsilonproteobacteria isolated from the pelagic redoxclines of the Black and Baltic Seas and emended description of the genus Sulfurimonas.</title>
        <authorList>
            <person name="Henkel J.V."/>
            <person name="Laudan C."/>
            <person name="Werner J."/>
            <person name="Neu T."/>
            <person name="Plewe S."/>
            <person name="Sproer C."/>
            <person name="Bunk B."/>
            <person name="Schulz-Vogt H.N."/>
        </authorList>
    </citation>
    <scope>NUCLEOTIDE SEQUENCE [LARGE SCALE GENOMIC DNA]</scope>
    <source>
        <strain evidence="2 3">SoZ1</strain>
    </source>
</reference>
<evidence type="ECO:0000313" key="3">
    <source>
        <dbReference type="Proteomes" id="UP000593836"/>
    </source>
</evidence>
<keyword evidence="1" id="KW-0812">Transmembrane</keyword>
<dbReference type="InterPro" id="IPR045584">
    <property type="entry name" value="Pilin-like"/>
</dbReference>
<keyword evidence="1" id="KW-1133">Transmembrane helix</keyword>
<dbReference type="NCBIfam" id="TIGR02532">
    <property type="entry name" value="IV_pilin_GFxxxE"/>
    <property type="match status" value="1"/>
</dbReference>
<dbReference type="Proteomes" id="UP000593836">
    <property type="component" value="Chromosome"/>
</dbReference>
<dbReference type="RefSeq" id="WP_194367050.1">
    <property type="nucleotide sequence ID" value="NZ_CP054493.1"/>
</dbReference>
<keyword evidence="3" id="KW-1185">Reference proteome</keyword>
<accession>A0A7S7M1Y2</accession>
<name>A0A7S7M1Y2_9BACT</name>
<gene>
    <name evidence="2" type="ORF">HUE87_01825</name>
</gene>
<dbReference type="AlphaFoldDB" id="A0A7S7M1Y2"/>
<evidence type="ECO:0000313" key="2">
    <source>
        <dbReference type="EMBL" id="QOY55008.1"/>
    </source>
</evidence>
<dbReference type="Pfam" id="PF07963">
    <property type="entry name" value="N_methyl"/>
    <property type="match status" value="1"/>
</dbReference>
<sequence>MRRLGFTLIELIFVIVVMGILSKFGVEFLAQAYNNFIYSSVNNSLQARSATAVESIASRLQFRIKDSIIAREPGANLNNYQALSGSTYGDTATILEWVGSDIEGFRGESLPNWSGIIDLQASSTSSLNSPETNTTALDTLIGVLSHGSGTGINNSAIYFVGSDSDINNYGWNGAALTDQTTSVMHPIRRSPNPGEEHLLIPTNGATGADNNFSGVDVFEYYQLAWTAYAVELRDYDPTTQTGNLWLNYDYQPWEGENYIDDGKEFLLMENVSTFRFKAIGSVVKVQVCVGSDIINGNVAGGYSICKEKTIY</sequence>
<organism evidence="2 3">
    <name type="scientific">Candidatus Sulfurimonas marisnigri</name>
    <dbReference type="NCBI Taxonomy" id="2740405"/>
    <lineage>
        <taxon>Bacteria</taxon>
        <taxon>Pseudomonadati</taxon>
        <taxon>Campylobacterota</taxon>
        <taxon>Epsilonproteobacteria</taxon>
        <taxon>Campylobacterales</taxon>
        <taxon>Sulfurimonadaceae</taxon>
        <taxon>Sulfurimonas</taxon>
    </lineage>
</organism>